<feature type="region of interest" description="Disordered" evidence="2">
    <location>
        <begin position="239"/>
        <end position="319"/>
    </location>
</feature>
<evidence type="ECO:0000256" key="2">
    <source>
        <dbReference type="SAM" id="MobiDB-lite"/>
    </source>
</evidence>
<dbReference type="KEGG" id="eiv:EIN_064780"/>
<feature type="compositionally biased region" description="Polar residues" evidence="2">
    <location>
        <begin position="385"/>
        <end position="394"/>
    </location>
</feature>
<feature type="compositionally biased region" description="Low complexity" evidence="2">
    <location>
        <begin position="194"/>
        <end position="210"/>
    </location>
</feature>
<keyword evidence="5" id="KW-1185">Reference proteome</keyword>
<accession>A0A0A1U025</accession>
<evidence type="ECO:0000313" key="4">
    <source>
        <dbReference type="EMBL" id="ELP84243.1"/>
    </source>
</evidence>
<protein>
    <recommendedName>
        <fullName evidence="3">UEV domain-containing protein</fullName>
    </recommendedName>
</protein>
<proteinExistence type="predicted"/>
<reference evidence="4 5" key="1">
    <citation type="submission" date="2012-10" db="EMBL/GenBank/DDBJ databases">
        <authorList>
            <person name="Zafar N."/>
            <person name="Inman J."/>
            <person name="Hall N."/>
            <person name="Lorenzi H."/>
            <person name="Caler E."/>
        </authorList>
    </citation>
    <scope>NUCLEOTIDE SEQUENCE [LARGE SCALE GENOMIC DNA]</scope>
    <source>
        <strain evidence="4 5">IP1</strain>
    </source>
</reference>
<organism evidence="4 5">
    <name type="scientific">Entamoeba invadens IP1</name>
    <dbReference type="NCBI Taxonomy" id="370355"/>
    <lineage>
        <taxon>Eukaryota</taxon>
        <taxon>Amoebozoa</taxon>
        <taxon>Evosea</taxon>
        <taxon>Archamoebae</taxon>
        <taxon>Mastigamoebida</taxon>
        <taxon>Entamoebidae</taxon>
        <taxon>Entamoeba</taxon>
    </lineage>
</organism>
<dbReference type="CDD" id="cd11685">
    <property type="entry name" value="UEV_TSG101-like"/>
    <property type="match status" value="1"/>
</dbReference>
<dbReference type="OMA" id="KNWINSH"/>
<evidence type="ECO:0000313" key="5">
    <source>
        <dbReference type="Proteomes" id="UP000014680"/>
    </source>
</evidence>
<dbReference type="GO" id="GO:0015031">
    <property type="term" value="P:protein transport"/>
    <property type="evidence" value="ECO:0007669"/>
    <property type="project" value="InterPro"/>
</dbReference>
<gene>
    <name evidence="4" type="ORF">EIN_064780</name>
</gene>
<dbReference type="GeneID" id="14883243"/>
<dbReference type="VEuPathDB" id="AmoebaDB:EIN_064780"/>
<feature type="region of interest" description="Disordered" evidence="2">
    <location>
        <begin position="333"/>
        <end position="398"/>
    </location>
</feature>
<dbReference type="Proteomes" id="UP000014680">
    <property type="component" value="Unassembled WGS sequence"/>
</dbReference>
<feature type="compositionally biased region" description="Low complexity" evidence="2">
    <location>
        <begin position="342"/>
        <end position="358"/>
    </location>
</feature>
<feature type="compositionally biased region" description="Low complexity" evidence="2">
    <location>
        <begin position="365"/>
        <end position="383"/>
    </location>
</feature>
<dbReference type="GO" id="GO:0008333">
    <property type="term" value="P:endosome to lysosome transport"/>
    <property type="evidence" value="ECO:0007669"/>
    <property type="project" value="TreeGrafter"/>
</dbReference>
<feature type="domain" description="UEV" evidence="3">
    <location>
        <begin position="2"/>
        <end position="141"/>
    </location>
</feature>
<dbReference type="InterPro" id="IPR008883">
    <property type="entry name" value="UEV_N"/>
</dbReference>
<feature type="compositionally biased region" description="Low complexity" evidence="2">
    <location>
        <begin position="239"/>
        <end position="251"/>
    </location>
</feature>
<dbReference type="EMBL" id="KB207140">
    <property type="protein sequence ID" value="ELP84243.1"/>
    <property type="molecule type" value="Genomic_DNA"/>
</dbReference>
<feature type="region of interest" description="Disordered" evidence="2">
    <location>
        <begin position="177"/>
        <end position="210"/>
    </location>
</feature>
<dbReference type="SUPFAM" id="SSF54495">
    <property type="entry name" value="UBC-like"/>
    <property type="match status" value="1"/>
</dbReference>
<dbReference type="OrthoDB" id="306304at2759"/>
<name>A0A0A1U025_ENTIV</name>
<keyword evidence="1" id="KW-0175">Coiled coil</keyword>
<dbReference type="InterPro" id="IPR016135">
    <property type="entry name" value="UBQ-conjugating_enzyme/RWD"/>
</dbReference>
<evidence type="ECO:0000259" key="3">
    <source>
        <dbReference type="PROSITE" id="PS51322"/>
    </source>
</evidence>
<evidence type="ECO:0000256" key="1">
    <source>
        <dbReference type="SAM" id="Coils"/>
    </source>
</evidence>
<dbReference type="RefSeq" id="XP_004183589.1">
    <property type="nucleotide sequence ID" value="XM_004183541.1"/>
</dbReference>
<dbReference type="GO" id="GO:0043130">
    <property type="term" value="F:ubiquitin binding"/>
    <property type="evidence" value="ECO:0007669"/>
    <property type="project" value="TreeGrafter"/>
</dbReference>
<sequence length="673" mass="77648">MNELKNTFNPILRFYQDADFVELEVKRILSKYPKFKASVMNSRLTSKQQLTLSGFLPINYNGKAFGIPLTISFTFEYPISAPEILCDIKEGMEIVKNHREVDENGIVKRVGKEWNPSSDLLMVLESLSISFGGSPPVRQSPKGARPATLPMTASMNGMTYSQYMFNGNNPYMSQYQKQTYQSRDTPIIPGNPMSQQTPQKQQYPQSAQSYQGMSTQYSMYQPGMSQYSRQVNPYVMQQYPQQQPIQQQQDRQQTKYSPYAQMPPMQKPQQYQSMQQQYAQQTQVQQPPSQSTQLSSQTNPYYVQPKAQQEQQTVQTPQNVQSLYGQRQYPPQSQYMQQNPFTQTPQQSPYYTQPQGSQMQGTTTQNIQNAQQELQQQIQQDPQMGPTNYYTQPKQGIREEVDPIQKTSEGYPMIAQMAVSKSQQQQDVQQHNDYNAQQNVQEVNQEQQEHPTQLQVQQQTVVVETTQPQVVVEQPVQEKVEENKVETSPQRINCPDGYNPDNEKTIVGFKQLLDKGLITQIAFETLVENYLNSKEHLMIIQEYINQKEKAEQEQIRIKKEKEEKEKQLKVEAKIKEVKTEILYATDFVDQTKNWINSHKQAKVVPQTLLTIDTPEKEIKLKTLKAKIKAEDDLIDQLVSAVSTKNMTLEDVLPKVNNISAEHFKDRVELASFN</sequence>
<dbReference type="Gene3D" id="3.10.110.10">
    <property type="entry name" value="Ubiquitin Conjugating Enzyme"/>
    <property type="match status" value="1"/>
</dbReference>
<dbReference type="PANTHER" id="PTHR23306:SF3">
    <property type="entry name" value="TUMOR SUPPRESSOR PROTEIN 101"/>
    <property type="match status" value="1"/>
</dbReference>
<dbReference type="GO" id="GO:0000813">
    <property type="term" value="C:ESCRT I complex"/>
    <property type="evidence" value="ECO:0007669"/>
    <property type="project" value="TreeGrafter"/>
</dbReference>
<feature type="coiled-coil region" evidence="1">
    <location>
        <begin position="533"/>
        <end position="578"/>
    </location>
</feature>
<dbReference type="AlphaFoldDB" id="A0A0A1U025"/>
<dbReference type="PROSITE" id="PS51322">
    <property type="entry name" value="UEV"/>
    <property type="match status" value="1"/>
</dbReference>
<feature type="compositionally biased region" description="Low complexity" evidence="2">
    <location>
        <begin position="258"/>
        <end position="319"/>
    </location>
</feature>
<dbReference type="PANTHER" id="PTHR23306">
    <property type="entry name" value="TUMOR SUSCEPTIBILITY GENE 101 PROTEIN-RELATED"/>
    <property type="match status" value="1"/>
</dbReference>
<dbReference type="InterPro" id="IPR052070">
    <property type="entry name" value="ESCRT-I_UEV_domain"/>
</dbReference>
<dbReference type="Pfam" id="PF05743">
    <property type="entry name" value="UEV"/>
    <property type="match status" value="1"/>
</dbReference>